<keyword evidence="4 6" id="KW-0949">S-adenosyl-L-methionine</keyword>
<organism evidence="9 10">
    <name type="scientific">Parafannyhessea umbonata</name>
    <dbReference type="NCBI Taxonomy" id="604330"/>
    <lineage>
        <taxon>Bacteria</taxon>
        <taxon>Bacillati</taxon>
        <taxon>Actinomycetota</taxon>
        <taxon>Coriobacteriia</taxon>
        <taxon>Coriobacteriales</taxon>
        <taxon>Atopobiaceae</taxon>
        <taxon>Parafannyhessea</taxon>
    </lineage>
</organism>
<dbReference type="PANTHER" id="PTHR42971:SF1">
    <property type="entry name" value="TRNA (CYTIDINE(34)-2'-O)-METHYLTRANSFERASE"/>
    <property type="match status" value="1"/>
</dbReference>
<feature type="binding site" evidence="6">
    <location>
        <position position="148"/>
    </location>
    <ligand>
        <name>S-adenosyl-L-methionine</name>
        <dbReference type="ChEBI" id="CHEBI:59789"/>
    </ligand>
</feature>
<dbReference type="GO" id="GO:0008757">
    <property type="term" value="F:S-adenosylmethionine-dependent methyltransferase activity"/>
    <property type="evidence" value="ECO:0007669"/>
    <property type="project" value="UniProtKB-UniRule"/>
</dbReference>
<comment type="similarity">
    <text evidence="6">Belongs to the class IV-like SAM-binding methyltransferase superfamily. RNA methyltransferase TrmH family. TrmL subfamily.</text>
</comment>
<keyword evidence="5 6" id="KW-0819">tRNA processing</keyword>
<feature type="binding site" evidence="6">
    <location>
        <position position="169"/>
    </location>
    <ligand>
        <name>S-adenosyl-L-methionine</name>
        <dbReference type="ChEBI" id="CHEBI:59789"/>
    </ligand>
</feature>
<comment type="catalytic activity">
    <reaction evidence="6">
        <text>5-carboxymethylaminomethyluridine(34) in tRNA(Leu) + S-adenosyl-L-methionine = 5-carboxymethylaminomethyl-2'-O-methyluridine(34) in tRNA(Leu) + S-adenosyl-L-homocysteine + H(+)</text>
        <dbReference type="Rhea" id="RHEA:43088"/>
        <dbReference type="Rhea" id="RHEA-COMP:10333"/>
        <dbReference type="Rhea" id="RHEA-COMP:10334"/>
        <dbReference type="ChEBI" id="CHEBI:15378"/>
        <dbReference type="ChEBI" id="CHEBI:57856"/>
        <dbReference type="ChEBI" id="CHEBI:59789"/>
        <dbReference type="ChEBI" id="CHEBI:74508"/>
        <dbReference type="ChEBI" id="CHEBI:74511"/>
        <dbReference type="EC" id="2.1.1.207"/>
    </reaction>
</comment>
<evidence type="ECO:0000256" key="4">
    <source>
        <dbReference type="ARBA" id="ARBA00022691"/>
    </source>
</evidence>
<dbReference type="EC" id="2.1.1.207" evidence="6"/>
<dbReference type="InterPro" id="IPR029026">
    <property type="entry name" value="tRNA_m1G_MTases_N"/>
</dbReference>
<dbReference type="Pfam" id="PF00588">
    <property type="entry name" value="SpoU_methylase"/>
    <property type="match status" value="1"/>
</dbReference>
<reference evidence="9 10" key="1">
    <citation type="submission" date="2019-08" db="EMBL/GenBank/DDBJ databases">
        <title>In-depth cultivation of the pig gut microbiome towards novel bacterial diversity and tailored functional studies.</title>
        <authorList>
            <person name="Wylensek D."/>
            <person name="Hitch T.C.A."/>
            <person name="Clavel T."/>
        </authorList>
    </citation>
    <scope>NUCLEOTIDE SEQUENCE [LARGE SCALE GENOMIC DNA]</scope>
    <source>
        <strain evidence="9 10">WB01_CNA04</strain>
    </source>
</reference>
<comment type="subcellular location">
    <subcellularLocation>
        <location evidence="6">Cytoplasm</location>
    </subcellularLocation>
</comment>
<evidence type="ECO:0000313" key="10">
    <source>
        <dbReference type="Proteomes" id="UP000434342"/>
    </source>
</evidence>
<comment type="catalytic activity">
    <reaction evidence="6">
        <text>cytidine(34) in tRNA + S-adenosyl-L-methionine = 2'-O-methylcytidine(34) in tRNA + S-adenosyl-L-homocysteine + H(+)</text>
        <dbReference type="Rhea" id="RHEA:43084"/>
        <dbReference type="Rhea" id="RHEA-COMP:10331"/>
        <dbReference type="Rhea" id="RHEA-COMP:10332"/>
        <dbReference type="ChEBI" id="CHEBI:15378"/>
        <dbReference type="ChEBI" id="CHEBI:57856"/>
        <dbReference type="ChEBI" id="CHEBI:59789"/>
        <dbReference type="ChEBI" id="CHEBI:74495"/>
        <dbReference type="ChEBI" id="CHEBI:82748"/>
        <dbReference type="EC" id="2.1.1.207"/>
    </reaction>
</comment>
<dbReference type="GO" id="GO:0005737">
    <property type="term" value="C:cytoplasm"/>
    <property type="evidence" value="ECO:0007669"/>
    <property type="project" value="UniProtKB-SubCell"/>
</dbReference>
<comment type="caution">
    <text evidence="9">The sequence shown here is derived from an EMBL/GenBank/DDBJ whole genome shotgun (WGS) entry which is preliminary data.</text>
</comment>
<proteinExistence type="inferred from homology"/>
<dbReference type="GO" id="GO:0008175">
    <property type="term" value="F:tRNA methyltransferase activity"/>
    <property type="evidence" value="ECO:0007669"/>
    <property type="project" value="UniProtKB-UniRule"/>
</dbReference>
<keyword evidence="1 6" id="KW-0963">Cytoplasm</keyword>
<name>A0A6N7WRN6_9ACTN</name>
<evidence type="ECO:0000256" key="2">
    <source>
        <dbReference type="ARBA" id="ARBA00022603"/>
    </source>
</evidence>
<dbReference type="SUPFAM" id="SSF75217">
    <property type="entry name" value="alpha/beta knot"/>
    <property type="match status" value="2"/>
</dbReference>
<feature type="compositionally biased region" description="Low complexity" evidence="7">
    <location>
        <begin position="1"/>
        <end position="10"/>
    </location>
</feature>
<dbReference type="HAMAP" id="MF_01885">
    <property type="entry name" value="tRNA_methyltr_TrmL"/>
    <property type="match status" value="1"/>
</dbReference>
<dbReference type="GO" id="GO:0002130">
    <property type="term" value="P:wobble position ribose methylation"/>
    <property type="evidence" value="ECO:0007669"/>
    <property type="project" value="TreeGrafter"/>
</dbReference>
<evidence type="ECO:0000256" key="6">
    <source>
        <dbReference type="HAMAP-Rule" id="MF_01885"/>
    </source>
</evidence>
<feature type="region of interest" description="Disordered" evidence="7">
    <location>
        <begin position="1"/>
        <end position="24"/>
    </location>
</feature>
<protein>
    <recommendedName>
        <fullName evidence="6">Putative tRNA (cytidine(34)-2'-O)-methyltransferase</fullName>
        <ecNumber evidence="6">2.1.1.207</ecNumber>
    </recommendedName>
    <alternativeName>
        <fullName evidence="6">tRNA (cytidine/uridine-2'-O-)-methyltransferase</fullName>
    </alternativeName>
</protein>
<accession>A0A6N7WRN6</accession>
<evidence type="ECO:0000259" key="8">
    <source>
        <dbReference type="Pfam" id="PF00588"/>
    </source>
</evidence>
<dbReference type="GO" id="GO:0003723">
    <property type="term" value="F:RNA binding"/>
    <property type="evidence" value="ECO:0007669"/>
    <property type="project" value="InterPro"/>
</dbReference>
<feature type="binding site" evidence="6">
    <location>
        <position position="126"/>
    </location>
    <ligand>
        <name>S-adenosyl-L-methionine</name>
        <dbReference type="ChEBI" id="CHEBI:59789"/>
    </ligand>
</feature>
<comment type="caution">
    <text evidence="6">Lacks conserved residue(s) required for the propagation of feature annotation.</text>
</comment>
<sequence length="251" mass="26714">MLGQRRAPWGRGHGRGRAGERRAGREASQVFNIVLHAPEIPANTGNIGRTCVLTGSRLHLVEPLGFSLDSRMLRRAGLGYWQNLDVTRYAGWDEFLRQNGLAGGSGTAPGEGDGTTPEGALRLHLLTKKARRTYAESTYRDGDFLVFGSESTGIPEEVLAAHPASCERIPMLPDATSLANRDAWAAHEASLGDAAASAGASASPLTRQDICGNFVNVDDWRISALNLSNAVAVVLYEALRQTGFAGMGDGA</sequence>
<dbReference type="Proteomes" id="UP000434342">
    <property type="component" value="Unassembled WGS sequence"/>
</dbReference>
<evidence type="ECO:0000256" key="3">
    <source>
        <dbReference type="ARBA" id="ARBA00022679"/>
    </source>
</evidence>
<dbReference type="AlphaFoldDB" id="A0A6N7WRN6"/>
<dbReference type="PANTHER" id="PTHR42971">
    <property type="entry name" value="TRNA (CYTIDINE(34)-2'-O)-METHYLTRANSFERASE"/>
    <property type="match status" value="1"/>
</dbReference>
<comment type="function">
    <text evidence="6">Could methylate the ribose at the nucleotide 34 wobble position in tRNA.</text>
</comment>
<dbReference type="InterPro" id="IPR016914">
    <property type="entry name" value="TrmL"/>
</dbReference>
<dbReference type="InterPro" id="IPR001537">
    <property type="entry name" value="SpoU_MeTrfase"/>
</dbReference>
<evidence type="ECO:0000256" key="5">
    <source>
        <dbReference type="ARBA" id="ARBA00022694"/>
    </source>
</evidence>
<keyword evidence="2 6" id="KW-0489">Methyltransferase</keyword>
<dbReference type="InterPro" id="IPR029028">
    <property type="entry name" value="Alpha/beta_knot_MTases"/>
</dbReference>
<dbReference type="EMBL" id="VUND01000001">
    <property type="protein sequence ID" value="MST59448.1"/>
    <property type="molecule type" value="Genomic_DNA"/>
</dbReference>
<dbReference type="CDD" id="cd18094">
    <property type="entry name" value="SpoU-like_TrmL"/>
    <property type="match status" value="1"/>
</dbReference>
<evidence type="ECO:0000256" key="1">
    <source>
        <dbReference type="ARBA" id="ARBA00022490"/>
    </source>
</evidence>
<gene>
    <name evidence="9" type="ORF">FYJ69_00775</name>
</gene>
<evidence type="ECO:0000256" key="7">
    <source>
        <dbReference type="SAM" id="MobiDB-lite"/>
    </source>
</evidence>
<evidence type="ECO:0000313" key="9">
    <source>
        <dbReference type="EMBL" id="MST59448.1"/>
    </source>
</evidence>
<feature type="domain" description="tRNA/rRNA methyltransferase SpoU type" evidence="8">
    <location>
        <begin position="31"/>
        <end position="178"/>
    </location>
</feature>
<keyword evidence="3 6" id="KW-0808">Transferase</keyword>
<dbReference type="Gene3D" id="3.40.1280.10">
    <property type="match status" value="1"/>
</dbReference>